<evidence type="ECO:0000259" key="5">
    <source>
        <dbReference type="PROSITE" id="PS50045"/>
    </source>
</evidence>
<dbReference type="InterPro" id="IPR032030">
    <property type="entry name" value="YscD_cytoplasmic_dom"/>
</dbReference>
<dbReference type="GO" id="GO:0006355">
    <property type="term" value="P:regulation of DNA-templated transcription"/>
    <property type="evidence" value="ECO:0007669"/>
    <property type="project" value="InterPro"/>
</dbReference>
<evidence type="ECO:0000256" key="3">
    <source>
        <dbReference type="SAM" id="MobiDB-lite"/>
    </source>
</evidence>
<dbReference type="Gene3D" id="1.10.10.60">
    <property type="entry name" value="Homeodomain-like"/>
    <property type="match status" value="1"/>
</dbReference>
<dbReference type="SMART" id="SM00382">
    <property type="entry name" value="AAA"/>
    <property type="match status" value="1"/>
</dbReference>
<evidence type="ECO:0000256" key="1">
    <source>
        <dbReference type="ARBA" id="ARBA00022741"/>
    </source>
</evidence>
<feature type="compositionally biased region" description="Basic and acidic residues" evidence="3">
    <location>
        <begin position="443"/>
        <end position="460"/>
    </location>
</feature>
<keyword evidence="1" id="KW-0547">Nucleotide-binding</keyword>
<evidence type="ECO:0000256" key="2">
    <source>
        <dbReference type="ARBA" id="ARBA00022840"/>
    </source>
</evidence>
<dbReference type="InterPro" id="IPR002078">
    <property type="entry name" value="Sigma_54_int"/>
</dbReference>
<feature type="region of interest" description="Disordered" evidence="3">
    <location>
        <begin position="438"/>
        <end position="460"/>
    </location>
</feature>
<dbReference type="InterPro" id="IPR003593">
    <property type="entry name" value="AAA+_ATPase"/>
</dbReference>
<dbReference type="PROSITE" id="PS50045">
    <property type="entry name" value="SIGMA54_INTERACT_4"/>
    <property type="match status" value="1"/>
</dbReference>
<dbReference type="InterPro" id="IPR027417">
    <property type="entry name" value="P-loop_NTPase"/>
</dbReference>
<dbReference type="CDD" id="cd00009">
    <property type="entry name" value="AAA"/>
    <property type="match status" value="1"/>
</dbReference>
<dbReference type="Gene3D" id="3.40.50.300">
    <property type="entry name" value="P-loop containing nucleotide triphosphate hydrolases"/>
    <property type="match status" value="1"/>
</dbReference>
<dbReference type="InterPro" id="IPR025943">
    <property type="entry name" value="Sigma_54_int_dom_ATP-bd_2"/>
</dbReference>
<dbReference type="Gene3D" id="2.60.200.20">
    <property type="match status" value="1"/>
</dbReference>
<dbReference type="Pfam" id="PF02954">
    <property type="entry name" value="HTH_8"/>
    <property type="match status" value="1"/>
</dbReference>
<feature type="domain" description="FHA" evidence="4">
    <location>
        <begin position="47"/>
        <end position="97"/>
    </location>
</feature>
<gene>
    <name evidence="6" type="ORF">BE15_16980</name>
</gene>
<dbReference type="GO" id="GO:0005524">
    <property type="term" value="F:ATP binding"/>
    <property type="evidence" value="ECO:0007669"/>
    <property type="project" value="UniProtKB-KW"/>
</dbReference>
<dbReference type="PROSITE" id="PS00676">
    <property type="entry name" value="SIGMA54_INTERACT_2"/>
    <property type="match status" value="1"/>
</dbReference>
<dbReference type="SMART" id="SM00240">
    <property type="entry name" value="FHA"/>
    <property type="match status" value="1"/>
</dbReference>
<dbReference type="Gene3D" id="1.10.8.60">
    <property type="match status" value="1"/>
</dbReference>
<dbReference type="InterPro" id="IPR008984">
    <property type="entry name" value="SMAD_FHA_dom_sf"/>
</dbReference>
<evidence type="ECO:0000259" key="4">
    <source>
        <dbReference type="PROSITE" id="PS50006"/>
    </source>
</evidence>
<proteinExistence type="predicted"/>
<dbReference type="Pfam" id="PF16697">
    <property type="entry name" value="Yop-YscD_cpl"/>
    <property type="match status" value="1"/>
</dbReference>
<dbReference type="InterPro" id="IPR002197">
    <property type="entry name" value="HTH_Fis"/>
</dbReference>
<dbReference type="Proteomes" id="UP000075260">
    <property type="component" value="Unassembled WGS sequence"/>
</dbReference>
<protein>
    <submittedName>
        <fullName evidence="6">Fis family transcriptional regulator</fullName>
    </submittedName>
</protein>
<dbReference type="PROSITE" id="PS50006">
    <property type="entry name" value="FHA_DOMAIN"/>
    <property type="match status" value="1"/>
</dbReference>
<sequence length="460" mass="49660">MGVDDQSTIRAHDAVRAPAETATPGLVVIFTRGQPACTPIPLGGGAVALGRAPADDIVVVEDDQVSRRHVRVSLLAQGIEVTDLGSRNGTFVDGKKVESQVYPALPRVLRVGSTLLRFTADIAPFQRGGVLEHEDGLVGPTLRQTREKIQRAGTRGDTLLLTGPSGSGKELAARAFHAATGSGGPFVAVNCAAIPEGLAERLFFGARRGAYSDANADAEGYVQAAHGGTLFLDEVAELDPSVQPKLLRVLETREVIALGDTRPRKVEFRLCAATLKELQAEVAARRFREDLYYRIGRPEVRIPALSERIEELPWLVAAELRRDGARLAQSAAFLEACALRAWPGNVRELLREVRQAGLSAREAGRAAVEASDLAPSAGLDITEVARRTPAPVEMRRVAIEMALRREQGNVSRAARSLGIHRNQLRRWLVRNGLDAASFAGARTRKDEEPSDEDAGRREPS</sequence>
<reference evidence="6 7" key="1">
    <citation type="submission" date="2014-02" db="EMBL/GenBank/DDBJ databases">
        <title>The small core and large imbalanced accessory genome model reveals a collaborative survival strategy of Sorangium cellulosum strains in nature.</title>
        <authorList>
            <person name="Han K."/>
            <person name="Peng R."/>
            <person name="Blom J."/>
            <person name="Li Y.-Z."/>
        </authorList>
    </citation>
    <scope>NUCLEOTIDE SEQUENCE [LARGE SCALE GENOMIC DNA]</scope>
    <source>
        <strain evidence="6 7">So0008-312</strain>
    </source>
</reference>
<dbReference type="EMBL" id="JEMA01000822">
    <property type="protein sequence ID" value="KYF65597.1"/>
    <property type="molecule type" value="Genomic_DNA"/>
</dbReference>
<evidence type="ECO:0000313" key="6">
    <source>
        <dbReference type="EMBL" id="KYF65597.1"/>
    </source>
</evidence>
<dbReference type="SUPFAM" id="SSF52540">
    <property type="entry name" value="P-loop containing nucleoside triphosphate hydrolases"/>
    <property type="match status" value="1"/>
</dbReference>
<dbReference type="SUPFAM" id="SSF49879">
    <property type="entry name" value="SMAD/FHA domain"/>
    <property type="match status" value="1"/>
</dbReference>
<dbReference type="CDD" id="cd00060">
    <property type="entry name" value="FHA"/>
    <property type="match status" value="1"/>
</dbReference>
<name>A0A150QCA1_SORCE</name>
<dbReference type="InterPro" id="IPR000253">
    <property type="entry name" value="FHA_dom"/>
</dbReference>
<dbReference type="AlphaFoldDB" id="A0A150QCA1"/>
<dbReference type="PANTHER" id="PTHR32071">
    <property type="entry name" value="TRANSCRIPTIONAL REGULATORY PROTEIN"/>
    <property type="match status" value="1"/>
</dbReference>
<dbReference type="PRINTS" id="PR01590">
    <property type="entry name" value="HTHFIS"/>
</dbReference>
<dbReference type="Pfam" id="PF00158">
    <property type="entry name" value="Sigma54_activat"/>
    <property type="match status" value="1"/>
</dbReference>
<dbReference type="InterPro" id="IPR009057">
    <property type="entry name" value="Homeodomain-like_sf"/>
</dbReference>
<evidence type="ECO:0000313" key="7">
    <source>
        <dbReference type="Proteomes" id="UP000075260"/>
    </source>
</evidence>
<feature type="domain" description="Sigma-54 factor interaction" evidence="5">
    <location>
        <begin position="140"/>
        <end position="358"/>
    </location>
</feature>
<keyword evidence="2" id="KW-0067">ATP-binding</keyword>
<accession>A0A150QCA1</accession>
<dbReference type="GO" id="GO:0043565">
    <property type="term" value="F:sequence-specific DNA binding"/>
    <property type="evidence" value="ECO:0007669"/>
    <property type="project" value="InterPro"/>
</dbReference>
<organism evidence="6 7">
    <name type="scientific">Sorangium cellulosum</name>
    <name type="common">Polyangium cellulosum</name>
    <dbReference type="NCBI Taxonomy" id="56"/>
    <lineage>
        <taxon>Bacteria</taxon>
        <taxon>Pseudomonadati</taxon>
        <taxon>Myxococcota</taxon>
        <taxon>Polyangia</taxon>
        <taxon>Polyangiales</taxon>
        <taxon>Polyangiaceae</taxon>
        <taxon>Sorangium</taxon>
    </lineage>
</organism>
<comment type="caution">
    <text evidence="6">The sequence shown here is derived from an EMBL/GenBank/DDBJ whole genome shotgun (WGS) entry which is preliminary data.</text>
</comment>
<dbReference type="RefSeq" id="WP_061611015.1">
    <property type="nucleotide sequence ID" value="NZ_JEMA01000822.1"/>
</dbReference>
<dbReference type="SUPFAM" id="SSF46689">
    <property type="entry name" value="Homeodomain-like"/>
    <property type="match status" value="1"/>
</dbReference>